<comment type="caution">
    <text evidence="3">The sequence shown here is derived from an EMBL/GenBank/DDBJ whole genome shotgun (WGS) entry which is preliminary data.</text>
</comment>
<dbReference type="GeneID" id="89492282"/>
<keyword evidence="4" id="KW-1185">Reference proteome</keyword>
<dbReference type="RefSeq" id="WP_311271462.1">
    <property type="nucleotide sequence ID" value="NZ_CP145911.1"/>
</dbReference>
<sequence>MTTSEKTMMVIRPSQVLNFPHFFVWIIIGLFLFVTNDELYGIPVYIVPIFLIGWRYLVIHSIRYEITTERIRFHRGVLNRKMDETELYRVRDYSIRRPFHLLIFHLATLHIDTKDVRHSTIDMIGIRNAEQVLTMLRKQVEASRTRKGVRDIDIGGYQ</sequence>
<dbReference type="Proteomes" id="UP001252207">
    <property type="component" value="Unassembled WGS sequence"/>
</dbReference>
<protein>
    <submittedName>
        <fullName evidence="3">PH domain-containing protein</fullName>
    </submittedName>
</protein>
<evidence type="ECO:0000313" key="3">
    <source>
        <dbReference type="EMBL" id="MDT0135703.1"/>
    </source>
</evidence>
<accession>A0ABU2J309</accession>
<proteinExistence type="predicted"/>
<keyword evidence="1" id="KW-1133">Transmembrane helix</keyword>
<feature type="domain" description="YdbS-like PH" evidence="2">
    <location>
        <begin position="62"/>
        <end position="133"/>
    </location>
</feature>
<name>A0ABU2J309_9GAMM</name>
<keyword evidence="1" id="KW-0812">Transmembrane</keyword>
<reference evidence="3 4" key="1">
    <citation type="submission" date="2022-06" db="EMBL/GenBank/DDBJ databases">
        <title>Chromosome and plasmid sequencings of Enterobacteriales species co-exiting double carbapenemases.</title>
        <authorList>
            <person name="Fu Y."/>
        </authorList>
    </citation>
    <scope>NUCLEOTIDE SEQUENCE [LARGE SCALE GENOMIC DNA]</scope>
    <source>
        <strain evidence="3 4">21030615019</strain>
    </source>
</reference>
<dbReference type="InterPro" id="IPR005182">
    <property type="entry name" value="YdbS-like_PH"/>
</dbReference>
<evidence type="ECO:0000256" key="1">
    <source>
        <dbReference type="SAM" id="Phobius"/>
    </source>
</evidence>
<feature type="transmembrane region" description="Helical" evidence="1">
    <location>
        <begin position="16"/>
        <end position="34"/>
    </location>
</feature>
<dbReference type="Pfam" id="PF03703">
    <property type="entry name" value="bPH_2"/>
    <property type="match status" value="1"/>
</dbReference>
<evidence type="ECO:0000259" key="2">
    <source>
        <dbReference type="Pfam" id="PF03703"/>
    </source>
</evidence>
<organism evidence="3 4">
    <name type="scientific">Providencia huaxiensis</name>
    <dbReference type="NCBI Taxonomy" id="2027290"/>
    <lineage>
        <taxon>Bacteria</taxon>
        <taxon>Pseudomonadati</taxon>
        <taxon>Pseudomonadota</taxon>
        <taxon>Gammaproteobacteria</taxon>
        <taxon>Enterobacterales</taxon>
        <taxon>Morganellaceae</taxon>
        <taxon>Providencia</taxon>
    </lineage>
</organism>
<feature type="transmembrane region" description="Helical" evidence="1">
    <location>
        <begin position="40"/>
        <end position="58"/>
    </location>
</feature>
<gene>
    <name evidence="3" type="ORF">NLX89_20595</name>
</gene>
<keyword evidence="1" id="KW-0472">Membrane</keyword>
<evidence type="ECO:0000313" key="4">
    <source>
        <dbReference type="Proteomes" id="UP001252207"/>
    </source>
</evidence>
<dbReference type="EMBL" id="JANAVW010000002">
    <property type="protein sequence ID" value="MDT0135703.1"/>
    <property type="molecule type" value="Genomic_DNA"/>
</dbReference>